<dbReference type="EMBL" id="JH432065">
    <property type="status" value="NOT_ANNOTATED_CDS"/>
    <property type="molecule type" value="Genomic_DNA"/>
</dbReference>
<dbReference type="Proteomes" id="UP000014500">
    <property type="component" value="Unassembled WGS sequence"/>
</dbReference>
<keyword evidence="2" id="KW-1185">Reference proteome</keyword>
<sequence>MATVTGVADDGRVEFHIDCWVCCCARPKEERKEEKRFLCFRESVKDYLYEYDIKVESCLVEDLFHNSEKYEI</sequence>
<protein>
    <submittedName>
        <fullName evidence="1">Uncharacterized protein</fullName>
    </submittedName>
</protein>
<reference evidence="2" key="1">
    <citation type="submission" date="2011-05" db="EMBL/GenBank/DDBJ databases">
        <authorList>
            <person name="Richards S.R."/>
            <person name="Qu J."/>
            <person name="Jiang H."/>
            <person name="Jhangiani S.N."/>
            <person name="Agravi P."/>
            <person name="Goodspeed R."/>
            <person name="Gross S."/>
            <person name="Mandapat C."/>
            <person name="Jackson L."/>
            <person name="Mathew T."/>
            <person name="Pu L."/>
            <person name="Thornton R."/>
            <person name="Saada N."/>
            <person name="Wilczek-Boney K.B."/>
            <person name="Lee S."/>
            <person name="Kovar C."/>
            <person name="Wu Y."/>
            <person name="Scherer S.E."/>
            <person name="Worley K.C."/>
            <person name="Muzny D.M."/>
            <person name="Gibbs R."/>
        </authorList>
    </citation>
    <scope>NUCLEOTIDE SEQUENCE</scope>
    <source>
        <strain evidence="2">Brora</strain>
    </source>
</reference>
<proteinExistence type="predicted"/>
<dbReference type="HOGENOM" id="CLU_2725413_0_0_1"/>
<evidence type="ECO:0000313" key="1">
    <source>
        <dbReference type="EnsemblMetazoa" id="SMAR015403-PA"/>
    </source>
</evidence>
<dbReference type="AlphaFoldDB" id="T1JNH4"/>
<organism evidence="1 2">
    <name type="scientific">Strigamia maritima</name>
    <name type="common">European centipede</name>
    <name type="synonym">Geophilus maritimus</name>
    <dbReference type="NCBI Taxonomy" id="126957"/>
    <lineage>
        <taxon>Eukaryota</taxon>
        <taxon>Metazoa</taxon>
        <taxon>Ecdysozoa</taxon>
        <taxon>Arthropoda</taxon>
        <taxon>Myriapoda</taxon>
        <taxon>Chilopoda</taxon>
        <taxon>Pleurostigmophora</taxon>
        <taxon>Geophilomorpha</taxon>
        <taxon>Linotaeniidae</taxon>
        <taxon>Strigamia</taxon>
    </lineage>
</organism>
<dbReference type="EnsemblMetazoa" id="SMAR015403-RA">
    <property type="protein sequence ID" value="SMAR015403-PA"/>
    <property type="gene ID" value="SMAR015403"/>
</dbReference>
<reference evidence="1" key="2">
    <citation type="submission" date="2015-02" db="UniProtKB">
        <authorList>
            <consortium name="EnsemblMetazoa"/>
        </authorList>
    </citation>
    <scope>IDENTIFICATION</scope>
</reference>
<accession>T1JNH4</accession>
<evidence type="ECO:0000313" key="2">
    <source>
        <dbReference type="Proteomes" id="UP000014500"/>
    </source>
</evidence>
<name>T1JNH4_STRMM</name>